<evidence type="ECO:0000256" key="1">
    <source>
        <dbReference type="ARBA" id="ARBA00009981"/>
    </source>
</evidence>
<proteinExistence type="inferred from homology"/>
<dbReference type="Gene3D" id="3.40.1620.10">
    <property type="entry name" value="YefM-like domain"/>
    <property type="match status" value="1"/>
</dbReference>
<organism evidence="3 4">
    <name type="scientific">Ideonella aquatica</name>
    <dbReference type="NCBI Taxonomy" id="2824119"/>
    <lineage>
        <taxon>Bacteria</taxon>
        <taxon>Pseudomonadati</taxon>
        <taxon>Pseudomonadota</taxon>
        <taxon>Betaproteobacteria</taxon>
        <taxon>Burkholderiales</taxon>
        <taxon>Sphaerotilaceae</taxon>
        <taxon>Ideonella</taxon>
    </lineage>
</organism>
<keyword evidence="4" id="KW-1185">Reference proteome</keyword>
<accession>A0A940YKB7</accession>
<dbReference type="SUPFAM" id="SSF143120">
    <property type="entry name" value="YefM-like"/>
    <property type="match status" value="1"/>
</dbReference>
<evidence type="ECO:0000313" key="3">
    <source>
        <dbReference type="EMBL" id="MBQ0957608.1"/>
    </source>
</evidence>
<name>A0A940YKB7_9BURK</name>
<comment type="caution">
    <text evidence="3">The sequence shown here is derived from an EMBL/GenBank/DDBJ whole genome shotgun (WGS) entry which is preliminary data.</text>
</comment>
<dbReference type="AlphaFoldDB" id="A0A940YKB7"/>
<dbReference type="InterPro" id="IPR006442">
    <property type="entry name" value="Antitoxin_Phd/YefM"/>
</dbReference>
<dbReference type="Pfam" id="PF02604">
    <property type="entry name" value="PhdYeFM_antitox"/>
    <property type="match status" value="1"/>
</dbReference>
<protein>
    <recommendedName>
        <fullName evidence="2">Antitoxin</fullName>
    </recommendedName>
</protein>
<evidence type="ECO:0000313" key="4">
    <source>
        <dbReference type="Proteomes" id="UP000678374"/>
    </source>
</evidence>
<dbReference type="Proteomes" id="UP000678374">
    <property type="component" value="Unassembled WGS sequence"/>
</dbReference>
<dbReference type="InterPro" id="IPR036165">
    <property type="entry name" value="YefM-like_sf"/>
</dbReference>
<gene>
    <name evidence="3" type="ORF">KAK06_01435</name>
</gene>
<evidence type="ECO:0000256" key="2">
    <source>
        <dbReference type="RuleBase" id="RU362080"/>
    </source>
</evidence>
<dbReference type="NCBIfam" id="TIGR01552">
    <property type="entry name" value="phd_fam"/>
    <property type="match status" value="1"/>
</dbReference>
<sequence>MPTITTIPAREFARNLAGAKRAAQDGPVLITDRGEPTYALLRIEDYYRLTGRQAATRSLLVAMEGLPGTEGIDFEAPRQAGTARVIDLD</sequence>
<reference evidence="3" key="1">
    <citation type="submission" date="2021-04" db="EMBL/GenBank/DDBJ databases">
        <title>The genome sequence of Ideonella sp. 4Y11.</title>
        <authorList>
            <person name="Liu Y."/>
        </authorList>
    </citation>
    <scope>NUCLEOTIDE SEQUENCE</scope>
    <source>
        <strain evidence="3">4Y11</strain>
    </source>
</reference>
<comment type="function">
    <text evidence="2">Antitoxin component of a type II toxin-antitoxin (TA) system.</text>
</comment>
<comment type="similarity">
    <text evidence="1 2">Belongs to the phD/YefM antitoxin family.</text>
</comment>
<dbReference type="RefSeq" id="WP_210799928.1">
    <property type="nucleotide sequence ID" value="NZ_JAGQDE010000001.1"/>
</dbReference>
<dbReference type="EMBL" id="JAGQDE010000001">
    <property type="protein sequence ID" value="MBQ0957608.1"/>
    <property type="molecule type" value="Genomic_DNA"/>
</dbReference>